<dbReference type="GO" id="GO:0005524">
    <property type="term" value="F:ATP binding"/>
    <property type="evidence" value="ECO:0007669"/>
    <property type="project" value="InterPro"/>
</dbReference>
<evidence type="ECO:0000256" key="2">
    <source>
        <dbReference type="ARBA" id="ARBA00023242"/>
    </source>
</evidence>
<accession>A0AAV9CNT0</accession>
<organism evidence="5 6">
    <name type="scientific">Acorus calamus</name>
    <name type="common">Sweet flag</name>
    <dbReference type="NCBI Taxonomy" id="4465"/>
    <lineage>
        <taxon>Eukaryota</taxon>
        <taxon>Viridiplantae</taxon>
        <taxon>Streptophyta</taxon>
        <taxon>Embryophyta</taxon>
        <taxon>Tracheophyta</taxon>
        <taxon>Spermatophyta</taxon>
        <taxon>Magnoliopsida</taxon>
        <taxon>Liliopsida</taxon>
        <taxon>Acoraceae</taxon>
        <taxon>Acorus</taxon>
    </lineage>
</organism>
<evidence type="ECO:0000313" key="6">
    <source>
        <dbReference type="Proteomes" id="UP001180020"/>
    </source>
</evidence>
<evidence type="ECO:0000313" key="5">
    <source>
        <dbReference type="EMBL" id="KAK1290450.1"/>
    </source>
</evidence>
<feature type="region of interest" description="Disordered" evidence="3">
    <location>
        <begin position="175"/>
        <end position="264"/>
    </location>
</feature>
<dbReference type="GO" id="GO:0005634">
    <property type="term" value="C:nucleus"/>
    <property type="evidence" value="ECO:0007669"/>
    <property type="project" value="UniProtKB-SubCell"/>
</dbReference>
<evidence type="ECO:0000256" key="1">
    <source>
        <dbReference type="ARBA" id="ARBA00004123"/>
    </source>
</evidence>
<dbReference type="EMBL" id="JAUJYO010000018">
    <property type="protein sequence ID" value="KAK1290450.1"/>
    <property type="molecule type" value="Genomic_DNA"/>
</dbReference>
<dbReference type="GO" id="GO:0006355">
    <property type="term" value="P:regulation of DNA-templated transcription"/>
    <property type="evidence" value="ECO:0007669"/>
    <property type="project" value="InterPro"/>
</dbReference>
<feature type="domain" description="QLQ" evidence="4">
    <location>
        <begin position="76"/>
        <end position="111"/>
    </location>
</feature>
<feature type="compositionally biased region" description="Low complexity" evidence="3">
    <location>
        <begin position="39"/>
        <end position="58"/>
    </location>
</feature>
<keyword evidence="6" id="KW-1185">Reference proteome</keyword>
<keyword evidence="2" id="KW-0539">Nucleus</keyword>
<reference evidence="5" key="1">
    <citation type="journal article" date="2023" name="Nat. Commun.">
        <title>Diploid and tetraploid genomes of Acorus and the evolution of monocots.</title>
        <authorList>
            <person name="Ma L."/>
            <person name="Liu K.W."/>
            <person name="Li Z."/>
            <person name="Hsiao Y.Y."/>
            <person name="Qi Y."/>
            <person name="Fu T."/>
            <person name="Tang G.D."/>
            <person name="Zhang D."/>
            <person name="Sun W.H."/>
            <person name="Liu D.K."/>
            <person name="Li Y."/>
            <person name="Chen G.Z."/>
            <person name="Liu X.D."/>
            <person name="Liao X.Y."/>
            <person name="Jiang Y.T."/>
            <person name="Yu X."/>
            <person name="Hao Y."/>
            <person name="Huang J."/>
            <person name="Zhao X.W."/>
            <person name="Ke S."/>
            <person name="Chen Y.Y."/>
            <person name="Wu W.L."/>
            <person name="Hsu J.L."/>
            <person name="Lin Y.F."/>
            <person name="Huang M.D."/>
            <person name="Li C.Y."/>
            <person name="Huang L."/>
            <person name="Wang Z.W."/>
            <person name="Zhao X."/>
            <person name="Zhong W.Y."/>
            <person name="Peng D.H."/>
            <person name="Ahmad S."/>
            <person name="Lan S."/>
            <person name="Zhang J.S."/>
            <person name="Tsai W.C."/>
            <person name="Van de Peer Y."/>
            <person name="Liu Z.J."/>
        </authorList>
    </citation>
    <scope>NUCLEOTIDE SEQUENCE</scope>
    <source>
        <strain evidence="5">CP</strain>
    </source>
</reference>
<dbReference type="InterPro" id="IPR014978">
    <property type="entry name" value="Gln-Leu-Gln_QLQ"/>
</dbReference>
<dbReference type="AlphaFoldDB" id="A0AAV9CNT0"/>
<feature type="compositionally biased region" description="Polar residues" evidence="3">
    <location>
        <begin position="14"/>
        <end position="38"/>
    </location>
</feature>
<evidence type="ECO:0000256" key="3">
    <source>
        <dbReference type="SAM" id="MobiDB-lite"/>
    </source>
</evidence>
<comment type="subcellular location">
    <subcellularLocation>
        <location evidence="1">Nucleus</location>
    </subcellularLocation>
</comment>
<name>A0AAV9CNT0_ACOCL</name>
<comment type="caution">
    <text evidence="5">The sequence shown here is derived from an EMBL/GenBank/DDBJ whole genome shotgun (WGS) entry which is preliminary data.</text>
</comment>
<feature type="compositionally biased region" description="Polar residues" evidence="3">
    <location>
        <begin position="60"/>
        <end position="71"/>
    </location>
</feature>
<protein>
    <recommendedName>
        <fullName evidence="4">QLQ domain-containing protein</fullName>
    </recommendedName>
</protein>
<dbReference type="Proteomes" id="UP001180020">
    <property type="component" value="Unassembled WGS sequence"/>
</dbReference>
<evidence type="ECO:0000259" key="4">
    <source>
        <dbReference type="PROSITE" id="PS51666"/>
    </source>
</evidence>
<reference evidence="5" key="2">
    <citation type="submission" date="2023-06" db="EMBL/GenBank/DDBJ databases">
        <authorList>
            <person name="Ma L."/>
            <person name="Liu K.-W."/>
            <person name="Li Z."/>
            <person name="Hsiao Y.-Y."/>
            <person name="Qi Y."/>
            <person name="Fu T."/>
            <person name="Tang G."/>
            <person name="Zhang D."/>
            <person name="Sun W.-H."/>
            <person name="Liu D.-K."/>
            <person name="Li Y."/>
            <person name="Chen G.-Z."/>
            <person name="Liu X.-D."/>
            <person name="Liao X.-Y."/>
            <person name="Jiang Y.-T."/>
            <person name="Yu X."/>
            <person name="Hao Y."/>
            <person name="Huang J."/>
            <person name="Zhao X.-W."/>
            <person name="Ke S."/>
            <person name="Chen Y.-Y."/>
            <person name="Wu W.-L."/>
            <person name="Hsu J.-L."/>
            <person name="Lin Y.-F."/>
            <person name="Huang M.-D."/>
            <person name="Li C.-Y."/>
            <person name="Huang L."/>
            <person name="Wang Z.-W."/>
            <person name="Zhao X."/>
            <person name="Zhong W.-Y."/>
            <person name="Peng D.-H."/>
            <person name="Ahmad S."/>
            <person name="Lan S."/>
            <person name="Zhang J.-S."/>
            <person name="Tsai W.-C."/>
            <person name="Van De Peer Y."/>
            <person name="Liu Z.-J."/>
        </authorList>
    </citation>
    <scope>NUCLEOTIDE SEQUENCE</scope>
    <source>
        <strain evidence="5">CP</strain>
        <tissue evidence="5">Leaves</tissue>
    </source>
</reference>
<proteinExistence type="predicted"/>
<feature type="region of interest" description="Disordered" evidence="3">
    <location>
        <begin position="1"/>
        <end position="73"/>
    </location>
</feature>
<gene>
    <name evidence="5" type="ORF">QJS10_CPB18g01624</name>
</gene>
<feature type="compositionally biased region" description="Low complexity" evidence="3">
    <location>
        <begin position="248"/>
        <end position="263"/>
    </location>
</feature>
<sequence>MHPPPRSADMAQRVESSNVKNTSSGPKTPPQTQYLRQMQQSNASASQSPAPSSGGPSARFSYQSRPISHTPPQHVGFTKLQLRVLEAQIHAFIHLRRREALPWEVLQFIAPPPLDLQQQKVSPLCGTVNLDHTAGKSVEEPPEHIETNEKASQVTSFSKGHCLPEEETFSGEKASMASQFQRGAPGPARETIQVESVSKPEHPTAAPVSSEQEVQQVRKKVSVEDVMPADKGKTLPRQVSAAEQMKKSTTSGTTPPPNNVGTTRKYSDPLFDFPCFAKTHHIIGSMTSPSSLNTMVLAYDVKNLCLEESIDVLNRKKNKKLEEGRGFTCCKSGEEEDKT</sequence>
<dbReference type="PROSITE" id="PS51666">
    <property type="entry name" value="QLQ"/>
    <property type="match status" value="1"/>
</dbReference>